<evidence type="ECO:0000256" key="4">
    <source>
        <dbReference type="ARBA" id="ARBA00022989"/>
    </source>
</evidence>
<evidence type="ECO:0000313" key="10">
    <source>
        <dbReference type="EMBL" id="KEQ95462.1"/>
    </source>
</evidence>
<dbReference type="OMA" id="QYQWLGS"/>
<evidence type="ECO:0000256" key="2">
    <source>
        <dbReference type="ARBA" id="ARBA00022448"/>
    </source>
</evidence>
<evidence type="ECO:0000256" key="5">
    <source>
        <dbReference type="ARBA" id="ARBA00023136"/>
    </source>
</evidence>
<dbReference type="GO" id="GO:0016020">
    <property type="term" value="C:membrane"/>
    <property type="evidence" value="ECO:0007669"/>
    <property type="project" value="UniProtKB-SubCell"/>
</dbReference>
<feature type="transmembrane region" description="Helical" evidence="7">
    <location>
        <begin position="259"/>
        <end position="279"/>
    </location>
</feature>
<dbReference type="STRING" id="1043005.A0A074YMX1"/>
<accession>A0A074YMX1</accession>
<keyword evidence="5 7" id="KW-0472">Membrane</keyword>
<reference evidence="10 11" key="1">
    <citation type="journal article" date="2014" name="BMC Genomics">
        <title>Genome sequencing of four Aureobasidium pullulans varieties: biotechnological potential, stress tolerance, and description of new species.</title>
        <authorList>
            <person name="Gostin Ar C."/>
            <person name="Ohm R.A."/>
            <person name="Kogej T."/>
            <person name="Sonjak S."/>
            <person name="Turk M."/>
            <person name="Zajc J."/>
            <person name="Zalar P."/>
            <person name="Grube M."/>
            <person name="Sun H."/>
            <person name="Han J."/>
            <person name="Sharma A."/>
            <person name="Chiniquy J."/>
            <person name="Ngan C.Y."/>
            <person name="Lipzen A."/>
            <person name="Barry K."/>
            <person name="Grigoriev I.V."/>
            <person name="Gunde-Cimerman N."/>
        </authorList>
    </citation>
    <scope>NUCLEOTIDE SEQUENCE [LARGE SCALE GENOMIC DNA]</scope>
    <source>
        <strain evidence="10 11">EXF-2481</strain>
    </source>
</reference>
<dbReference type="InterPro" id="IPR011701">
    <property type="entry name" value="MFS"/>
</dbReference>
<dbReference type="GeneID" id="25362604"/>
<dbReference type="RefSeq" id="XP_013344015.1">
    <property type="nucleotide sequence ID" value="XM_013488561.1"/>
</dbReference>
<feature type="transmembrane region" description="Helical" evidence="7">
    <location>
        <begin position="421"/>
        <end position="440"/>
    </location>
</feature>
<dbReference type="EMBL" id="KL584759">
    <property type="protein sequence ID" value="KEQ95462.1"/>
    <property type="molecule type" value="Genomic_DNA"/>
</dbReference>
<dbReference type="AlphaFoldDB" id="A0A074YMX1"/>
<feature type="transmembrane region" description="Helical" evidence="7">
    <location>
        <begin position="480"/>
        <end position="505"/>
    </location>
</feature>
<dbReference type="Proteomes" id="UP000030641">
    <property type="component" value="Unassembled WGS sequence"/>
</dbReference>
<evidence type="ECO:0000256" key="6">
    <source>
        <dbReference type="ARBA" id="ARBA00037968"/>
    </source>
</evidence>
<protein>
    <recommendedName>
        <fullName evidence="9">Major facilitator superfamily (MFS) profile domain-containing protein</fullName>
    </recommendedName>
</protein>
<dbReference type="PROSITE" id="PS50850">
    <property type="entry name" value="MFS"/>
    <property type="match status" value="1"/>
</dbReference>
<dbReference type="GO" id="GO:0022857">
    <property type="term" value="F:transmembrane transporter activity"/>
    <property type="evidence" value="ECO:0007669"/>
    <property type="project" value="InterPro"/>
</dbReference>
<dbReference type="Pfam" id="PF07690">
    <property type="entry name" value="MFS_1"/>
    <property type="match status" value="1"/>
</dbReference>
<dbReference type="FunCoup" id="A0A074YMX1">
    <property type="interactions" value="138"/>
</dbReference>
<evidence type="ECO:0000256" key="7">
    <source>
        <dbReference type="SAM" id="Phobius"/>
    </source>
</evidence>
<feature type="transmembrane region" description="Helical" evidence="7">
    <location>
        <begin position="321"/>
        <end position="343"/>
    </location>
</feature>
<keyword evidence="2" id="KW-0813">Transport</keyword>
<comment type="subcellular location">
    <subcellularLocation>
        <location evidence="1">Membrane</location>
        <topology evidence="1">Multi-pass membrane protein</topology>
    </subcellularLocation>
</comment>
<dbReference type="OrthoDB" id="6730379at2759"/>
<dbReference type="PANTHER" id="PTHR43791:SF1">
    <property type="entry name" value="ALLANTOATE PERMEASE"/>
    <property type="match status" value="1"/>
</dbReference>
<evidence type="ECO:0000256" key="3">
    <source>
        <dbReference type="ARBA" id="ARBA00022692"/>
    </source>
</evidence>
<feature type="chain" id="PRO_5001704932" description="Major facilitator superfamily (MFS) profile domain-containing protein" evidence="8">
    <location>
        <begin position="23"/>
        <end position="544"/>
    </location>
</feature>
<feature type="transmembrane region" description="Helical" evidence="7">
    <location>
        <begin position="452"/>
        <end position="468"/>
    </location>
</feature>
<keyword evidence="8" id="KW-0732">Signal</keyword>
<keyword evidence="11" id="KW-1185">Reference proteome</keyword>
<organism evidence="10 11">
    <name type="scientific">Aureobasidium subglaciale (strain EXF-2481)</name>
    <name type="common">Aureobasidium pullulans var. subglaciale</name>
    <dbReference type="NCBI Taxonomy" id="1043005"/>
    <lineage>
        <taxon>Eukaryota</taxon>
        <taxon>Fungi</taxon>
        <taxon>Dikarya</taxon>
        <taxon>Ascomycota</taxon>
        <taxon>Pezizomycotina</taxon>
        <taxon>Dothideomycetes</taxon>
        <taxon>Dothideomycetidae</taxon>
        <taxon>Dothideales</taxon>
        <taxon>Saccotheciaceae</taxon>
        <taxon>Aureobasidium</taxon>
    </lineage>
</organism>
<feature type="transmembrane region" description="Helical" evidence="7">
    <location>
        <begin position="193"/>
        <end position="213"/>
    </location>
</feature>
<dbReference type="Gene3D" id="1.20.1250.20">
    <property type="entry name" value="MFS general substrate transporter like domains"/>
    <property type="match status" value="2"/>
</dbReference>
<dbReference type="InterPro" id="IPR036259">
    <property type="entry name" value="MFS_trans_sf"/>
</dbReference>
<dbReference type="PANTHER" id="PTHR43791">
    <property type="entry name" value="PERMEASE-RELATED"/>
    <property type="match status" value="1"/>
</dbReference>
<dbReference type="InterPro" id="IPR020846">
    <property type="entry name" value="MFS_dom"/>
</dbReference>
<evidence type="ECO:0000313" key="11">
    <source>
        <dbReference type="Proteomes" id="UP000030641"/>
    </source>
</evidence>
<feature type="signal peptide" evidence="8">
    <location>
        <begin position="1"/>
        <end position="22"/>
    </location>
</feature>
<sequence>MPSSSTLYPFAVLFLIAPLSHTMPDNEKSTVPFDAEKELPGPLADAIRNGSVDKSILQHAGDADEALKAFMSHPGEVIELDEATNKRLLRRIDLHLMPVMCIVYGLNYLDKTTLSYASVMGLKKDTNLQGLDYQWLSSMFYFGYIFWEYPTNRLLQRLPLGKYSAANIILWGTTLCTFAAVKDFGGGVAVRFFLGVTEAAVTPGFALLTSQWYTKKEQGSRTSIWFSFNGFAQIFGGLVAYGIAKGTRLHGSAIEPWKIIFLVTGCLTICVGFIFLYVIPDSQLNARFLSKEDRVLAIERVRCNQQGIGNKHFKMYQLKEALLDPLTWAFFFYALVADIPNGGISNFFSQLITSFGYTAEESLLYGTPGGAIEVIALLLCGYLGDKFGNRLLISTSGLWISTLGMLLIVCLPLDNNIGRLFGYYLTQASPTPFVALLSLISTNVAGWTKKTTVAALYLIGYCAGNIIGPQTFRPKDAPRYIPAEIVIIVCWMLCIADIVFIYWYCKRQNRKRAEIRASPAYVKLENQEWLDLTDRENPEFVYTL</sequence>
<evidence type="ECO:0000256" key="1">
    <source>
        <dbReference type="ARBA" id="ARBA00004141"/>
    </source>
</evidence>
<name>A0A074YMX1_AURSE</name>
<keyword evidence="4 7" id="KW-1133">Transmembrane helix</keyword>
<evidence type="ECO:0000259" key="9">
    <source>
        <dbReference type="PROSITE" id="PS50850"/>
    </source>
</evidence>
<dbReference type="FunFam" id="1.20.1250.20:FF:000064">
    <property type="entry name" value="MFS allantoate transporter"/>
    <property type="match status" value="1"/>
</dbReference>
<dbReference type="SUPFAM" id="SSF103473">
    <property type="entry name" value="MFS general substrate transporter"/>
    <property type="match status" value="1"/>
</dbReference>
<dbReference type="CDD" id="cd17327">
    <property type="entry name" value="MFS_FEN2_like"/>
    <property type="match status" value="1"/>
</dbReference>
<dbReference type="HOGENOM" id="CLU_001265_0_5_1"/>
<feature type="transmembrane region" description="Helical" evidence="7">
    <location>
        <begin position="225"/>
        <end position="244"/>
    </location>
</feature>
<feature type="transmembrane region" description="Helical" evidence="7">
    <location>
        <begin position="363"/>
        <end position="384"/>
    </location>
</feature>
<comment type="similarity">
    <text evidence="6">Belongs to the major facilitator superfamily. Allantoate permease family.</text>
</comment>
<dbReference type="InParanoid" id="A0A074YMX1"/>
<feature type="domain" description="Major facilitator superfamily (MFS) profile" evidence="9">
    <location>
        <begin position="96"/>
        <end position="544"/>
    </location>
</feature>
<evidence type="ECO:0000256" key="8">
    <source>
        <dbReference type="SAM" id="SignalP"/>
    </source>
</evidence>
<gene>
    <name evidence="10" type="ORF">AUEXF2481DRAFT_219323</name>
</gene>
<feature type="transmembrane region" description="Helical" evidence="7">
    <location>
        <begin position="391"/>
        <end position="409"/>
    </location>
</feature>
<keyword evidence="3 7" id="KW-0812">Transmembrane</keyword>
<proteinExistence type="inferred from homology"/>